<evidence type="ECO:0000256" key="2">
    <source>
        <dbReference type="PIRSR" id="PIRSR637460-2"/>
    </source>
</evidence>
<keyword evidence="2" id="KW-1015">Disulfide bond</keyword>
<name>A0A3N1D9Q5_9ACTN</name>
<sequence>MRSSPLLSALLVTLSTLAATFGFATTAHAATVNYVALGDSYSSGTGAASYVDSTCQRSSKAYAYLWYQQTSPTSFSFQACSGATTATVTSAQLGALSSSTTLVSITVGGNDVGFADVMTDCVLGTTATCTTSVNTAKGLISSTLPGRLGTLYGKIRTAAPNAKIVVLGYPVFYNLALDSGCIGLNTTKRTILNQAAVQLNSAVSTAVSGRANFVFKSVVSAFSGHQLCDSTQWIHALAWPLGSSYHPTAAGHSGAYLPAFKSVL</sequence>
<keyword evidence="3" id="KW-0732">Signal</keyword>
<accession>A0A3N1D9Q5</accession>
<dbReference type="InterPro" id="IPR037460">
    <property type="entry name" value="SEST-like"/>
</dbReference>
<dbReference type="GO" id="GO:0019433">
    <property type="term" value="P:triglyceride catabolic process"/>
    <property type="evidence" value="ECO:0007669"/>
    <property type="project" value="TreeGrafter"/>
</dbReference>
<dbReference type="Pfam" id="PF13472">
    <property type="entry name" value="Lipase_GDSL_2"/>
    <property type="match status" value="1"/>
</dbReference>
<keyword evidence="5" id="KW-0378">Hydrolase</keyword>
<dbReference type="CDD" id="cd01823">
    <property type="entry name" value="SEST_like"/>
    <property type="match status" value="1"/>
</dbReference>
<dbReference type="InterPro" id="IPR036514">
    <property type="entry name" value="SGNH_hydro_sf"/>
</dbReference>
<evidence type="ECO:0000256" key="1">
    <source>
        <dbReference type="PIRSR" id="PIRSR637460-1"/>
    </source>
</evidence>
<feature type="domain" description="SGNH hydrolase-type esterase" evidence="4">
    <location>
        <begin position="36"/>
        <end position="252"/>
    </location>
</feature>
<dbReference type="InterPro" id="IPR013830">
    <property type="entry name" value="SGNH_hydro"/>
</dbReference>
<evidence type="ECO:0000259" key="4">
    <source>
        <dbReference type="Pfam" id="PF13472"/>
    </source>
</evidence>
<dbReference type="PANTHER" id="PTHR37981">
    <property type="entry name" value="LIPASE 2"/>
    <property type="match status" value="1"/>
</dbReference>
<gene>
    <name evidence="5" type="ORF">EDD29_7985</name>
</gene>
<dbReference type="EMBL" id="RJKE01000001">
    <property type="protein sequence ID" value="ROO90263.1"/>
    <property type="molecule type" value="Genomic_DNA"/>
</dbReference>
<keyword evidence="6" id="KW-1185">Reference proteome</keyword>
<feature type="active site" description="Nucleophile" evidence="1">
    <location>
        <position position="40"/>
    </location>
</feature>
<evidence type="ECO:0000313" key="5">
    <source>
        <dbReference type="EMBL" id="ROO90263.1"/>
    </source>
</evidence>
<reference evidence="5 6" key="1">
    <citation type="submission" date="2018-11" db="EMBL/GenBank/DDBJ databases">
        <title>Sequencing the genomes of 1000 actinobacteria strains.</title>
        <authorList>
            <person name="Klenk H.-P."/>
        </authorList>
    </citation>
    <scope>NUCLEOTIDE SEQUENCE [LARGE SCALE GENOMIC DNA]</scope>
    <source>
        <strain evidence="5 6">DSM 44254</strain>
    </source>
</reference>
<feature type="disulfide bond" evidence="2">
    <location>
        <begin position="55"/>
        <end position="80"/>
    </location>
</feature>
<dbReference type="GO" id="GO:0004806">
    <property type="term" value="F:triacylglycerol lipase activity"/>
    <property type="evidence" value="ECO:0007669"/>
    <property type="project" value="TreeGrafter"/>
</dbReference>
<feature type="active site" evidence="1">
    <location>
        <position position="246"/>
    </location>
</feature>
<dbReference type="PANTHER" id="PTHR37981:SF1">
    <property type="entry name" value="SGNH HYDROLASE-TYPE ESTERASE DOMAIN-CONTAINING PROTEIN"/>
    <property type="match status" value="1"/>
</dbReference>
<dbReference type="Gene3D" id="3.40.50.1110">
    <property type="entry name" value="SGNH hydrolase"/>
    <property type="match status" value="1"/>
</dbReference>
<feature type="chain" id="PRO_5018203520" evidence="3">
    <location>
        <begin position="30"/>
        <end position="264"/>
    </location>
</feature>
<protein>
    <submittedName>
        <fullName evidence="5">GDSL-like lipase/acylhydrolase family protein</fullName>
    </submittedName>
</protein>
<feature type="signal peptide" evidence="3">
    <location>
        <begin position="1"/>
        <end position="29"/>
    </location>
</feature>
<dbReference type="Proteomes" id="UP000272400">
    <property type="component" value="Unassembled WGS sequence"/>
</dbReference>
<evidence type="ECO:0000256" key="3">
    <source>
        <dbReference type="SAM" id="SignalP"/>
    </source>
</evidence>
<organism evidence="5 6">
    <name type="scientific">Actinocorallia herbida</name>
    <dbReference type="NCBI Taxonomy" id="58109"/>
    <lineage>
        <taxon>Bacteria</taxon>
        <taxon>Bacillati</taxon>
        <taxon>Actinomycetota</taxon>
        <taxon>Actinomycetes</taxon>
        <taxon>Streptosporangiales</taxon>
        <taxon>Thermomonosporaceae</taxon>
        <taxon>Actinocorallia</taxon>
    </lineage>
</organism>
<feature type="disulfide bond" evidence="2">
    <location>
        <begin position="181"/>
        <end position="228"/>
    </location>
</feature>
<feature type="disulfide bond" evidence="2">
    <location>
        <begin position="121"/>
        <end position="129"/>
    </location>
</feature>
<dbReference type="RefSeq" id="WP_246053236.1">
    <property type="nucleotide sequence ID" value="NZ_RJKE01000001.1"/>
</dbReference>
<proteinExistence type="predicted"/>
<comment type="caution">
    <text evidence="5">The sequence shown here is derived from an EMBL/GenBank/DDBJ whole genome shotgun (WGS) entry which is preliminary data.</text>
</comment>
<evidence type="ECO:0000313" key="6">
    <source>
        <dbReference type="Proteomes" id="UP000272400"/>
    </source>
</evidence>
<dbReference type="AlphaFoldDB" id="A0A3N1D9Q5"/>
<dbReference type="SUPFAM" id="SSF52266">
    <property type="entry name" value="SGNH hydrolase"/>
    <property type="match status" value="1"/>
</dbReference>